<feature type="chain" id="PRO_5042985352" evidence="1">
    <location>
        <begin position="17"/>
        <end position="255"/>
    </location>
</feature>
<evidence type="ECO:0000313" key="2">
    <source>
        <dbReference type="EMBL" id="KAK7027508.1"/>
    </source>
</evidence>
<evidence type="ECO:0000256" key="1">
    <source>
        <dbReference type="SAM" id="SignalP"/>
    </source>
</evidence>
<dbReference type="AlphaFoldDB" id="A0AAN8ZTS4"/>
<feature type="signal peptide" evidence="1">
    <location>
        <begin position="1"/>
        <end position="16"/>
    </location>
</feature>
<gene>
    <name evidence="2" type="ORF">SK128_000200</name>
</gene>
<dbReference type="EMBL" id="JAXCGZ010022674">
    <property type="protein sequence ID" value="KAK7027508.1"/>
    <property type="molecule type" value="Genomic_DNA"/>
</dbReference>
<reference evidence="2 3" key="1">
    <citation type="submission" date="2023-11" db="EMBL/GenBank/DDBJ databases">
        <title>Halocaridina rubra genome assembly.</title>
        <authorList>
            <person name="Smith C."/>
        </authorList>
    </citation>
    <scope>NUCLEOTIDE SEQUENCE [LARGE SCALE GENOMIC DNA]</scope>
    <source>
        <strain evidence="2">EP-1</strain>
        <tissue evidence="2">Whole</tissue>
    </source>
</reference>
<name>A0AAN8ZTS4_HALRR</name>
<sequence>MKILIIAAAVLTYCSATTESIHGNFSTLMLEQHKVVHNREITLANLTQTLLNETSNYNRNSHELFSENLLKGVAKRSLRNPLKISEVIVLSARLALEQMDAFKEGFAMALVRKTWEKANFDYSRHYFRDAYLPIIPSQIPYTPRNISFELIRTYAMMQHAKVSLEILILDQILKNSVNSYFNEVNEVASKTIHILDELKFFMNAEHCLPNGQEIKSLTSLLYLQVSRSTRRNRDFVILRDVYDAYQNLKDTFRNF</sequence>
<keyword evidence="1" id="KW-0732">Signal</keyword>
<dbReference type="Proteomes" id="UP001381693">
    <property type="component" value="Unassembled WGS sequence"/>
</dbReference>
<protein>
    <submittedName>
        <fullName evidence="2">Uncharacterized protein</fullName>
    </submittedName>
</protein>
<keyword evidence="3" id="KW-1185">Reference proteome</keyword>
<proteinExistence type="predicted"/>
<evidence type="ECO:0000313" key="3">
    <source>
        <dbReference type="Proteomes" id="UP001381693"/>
    </source>
</evidence>
<organism evidence="2 3">
    <name type="scientific">Halocaridina rubra</name>
    <name type="common">Hawaiian red shrimp</name>
    <dbReference type="NCBI Taxonomy" id="373956"/>
    <lineage>
        <taxon>Eukaryota</taxon>
        <taxon>Metazoa</taxon>
        <taxon>Ecdysozoa</taxon>
        <taxon>Arthropoda</taxon>
        <taxon>Crustacea</taxon>
        <taxon>Multicrustacea</taxon>
        <taxon>Malacostraca</taxon>
        <taxon>Eumalacostraca</taxon>
        <taxon>Eucarida</taxon>
        <taxon>Decapoda</taxon>
        <taxon>Pleocyemata</taxon>
        <taxon>Caridea</taxon>
        <taxon>Atyoidea</taxon>
        <taxon>Atyidae</taxon>
        <taxon>Halocaridina</taxon>
    </lineage>
</organism>
<accession>A0AAN8ZTS4</accession>
<comment type="caution">
    <text evidence="2">The sequence shown here is derived from an EMBL/GenBank/DDBJ whole genome shotgun (WGS) entry which is preliminary data.</text>
</comment>